<reference evidence="1" key="1">
    <citation type="submission" date="2022-12" db="EMBL/GenBank/DDBJ databases">
        <authorList>
            <person name="Krivoruchko A.V."/>
            <person name="Elkin A."/>
        </authorList>
    </citation>
    <scope>NUCLEOTIDE SEQUENCE</scope>
    <source>
        <strain evidence="1">IEGM 1388</strain>
    </source>
</reference>
<dbReference type="RefSeq" id="WP_301569271.1">
    <property type="nucleotide sequence ID" value="NZ_JAPWIE010000001.1"/>
</dbReference>
<accession>A0ABT4MP44</accession>
<proteinExistence type="predicted"/>
<evidence type="ECO:0000313" key="1">
    <source>
        <dbReference type="EMBL" id="MCZ4548772.1"/>
    </source>
</evidence>
<keyword evidence="1" id="KW-0238">DNA-binding</keyword>
<name>A0ABT4MP44_GORRU</name>
<dbReference type="GO" id="GO:0003677">
    <property type="term" value="F:DNA binding"/>
    <property type="evidence" value="ECO:0007669"/>
    <property type="project" value="UniProtKB-KW"/>
</dbReference>
<protein>
    <submittedName>
        <fullName evidence="1">MmcQ/YjbR family DNA-binding protein</fullName>
    </submittedName>
</protein>
<gene>
    <name evidence="1" type="ORF">O4213_02175</name>
</gene>
<dbReference type="Pfam" id="PF04237">
    <property type="entry name" value="YjbR"/>
    <property type="match status" value="1"/>
</dbReference>
<sequence length="134" mass="15029">MPHPIMFSDDDPVLNRLREVALAFPDATEVVAHGRPTFRGGKMFGMYGGGVKGGPQFETSLLFKVEENDRAALEQDARFFYPAYVGPYGWLGLDLSKKPDWREVAELLDASYRLIAAKKLIARLDDGERPAELR</sequence>
<dbReference type="Proteomes" id="UP001067235">
    <property type="component" value="Unassembled WGS sequence"/>
</dbReference>
<dbReference type="SUPFAM" id="SSF142906">
    <property type="entry name" value="YjbR-like"/>
    <property type="match status" value="1"/>
</dbReference>
<organism evidence="1 2">
    <name type="scientific">Gordonia rubripertincta</name>
    <name type="common">Rhodococcus corallinus</name>
    <dbReference type="NCBI Taxonomy" id="36822"/>
    <lineage>
        <taxon>Bacteria</taxon>
        <taxon>Bacillati</taxon>
        <taxon>Actinomycetota</taxon>
        <taxon>Actinomycetes</taxon>
        <taxon>Mycobacteriales</taxon>
        <taxon>Gordoniaceae</taxon>
        <taxon>Gordonia</taxon>
    </lineage>
</organism>
<comment type="caution">
    <text evidence="1">The sequence shown here is derived from an EMBL/GenBank/DDBJ whole genome shotgun (WGS) entry which is preliminary data.</text>
</comment>
<dbReference type="EMBL" id="JAPWIE010000001">
    <property type="protein sequence ID" value="MCZ4548772.1"/>
    <property type="molecule type" value="Genomic_DNA"/>
</dbReference>
<evidence type="ECO:0000313" key="2">
    <source>
        <dbReference type="Proteomes" id="UP001067235"/>
    </source>
</evidence>
<dbReference type="InterPro" id="IPR058532">
    <property type="entry name" value="YjbR/MT2646/Rv2570-like"/>
</dbReference>
<dbReference type="Gene3D" id="3.90.1150.30">
    <property type="match status" value="1"/>
</dbReference>
<keyword evidence="2" id="KW-1185">Reference proteome</keyword>
<dbReference type="InterPro" id="IPR038056">
    <property type="entry name" value="YjbR-like_sf"/>
</dbReference>